<evidence type="ECO:0000313" key="3">
    <source>
        <dbReference type="EMBL" id="KAJ3434611.1"/>
    </source>
</evidence>
<dbReference type="PANTHER" id="PTHR10783">
    <property type="entry name" value="XENOTROPIC AND POLYTROPIC RETROVIRUS RECEPTOR 1-RELATED"/>
    <property type="match status" value="1"/>
</dbReference>
<dbReference type="EMBL" id="JANTQA010000042">
    <property type="protein sequence ID" value="KAJ3434611.1"/>
    <property type="molecule type" value="Genomic_DNA"/>
</dbReference>
<dbReference type="PROSITE" id="PS51382">
    <property type="entry name" value="SPX"/>
    <property type="match status" value="1"/>
</dbReference>
<gene>
    <name evidence="3" type="ORF">M0812_01729</name>
</gene>
<sequence>MKYKLIKKARKKEWKKHYVDFIQLKDRITRIQSSNKQVRKEFDRKFFKELKKNINKVNKFCIREERKLLKDTTTPIKVSQVEVLVQKHNQTGRFRKEAYRIELKEFFLDIQNLRGFIQINFLIFKDLLGKHKNKTRLKSAYGWVKKIAKQPFYSSTNTTKMIINTVIIYSQLYCKGNRKIALQELEEYAKENNVHPMELFDKKKKNDYITGVQEIWQMASNTIDQKEREEKQNYMEQKSKELEKKKLKKKSKKRHHKKKKRKPNH</sequence>
<name>A0AAV7YXT2_9EUKA</name>
<evidence type="ECO:0000259" key="2">
    <source>
        <dbReference type="PROSITE" id="PS51382"/>
    </source>
</evidence>
<evidence type="ECO:0000313" key="4">
    <source>
        <dbReference type="Proteomes" id="UP001146793"/>
    </source>
</evidence>
<feature type="compositionally biased region" description="Basic and acidic residues" evidence="1">
    <location>
        <begin position="226"/>
        <end position="244"/>
    </location>
</feature>
<reference evidence="3" key="1">
    <citation type="submission" date="2022-08" db="EMBL/GenBank/DDBJ databases">
        <title>Novel sulphate-reducing endosymbionts in the free-living metamonad Anaeramoeba.</title>
        <authorList>
            <person name="Jerlstrom-Hultqvist J."/>
            <person name="Cepicka I."/>
            <person name="Gallot-Lavallee L."/>
            <person name="Salas-Leiva D."/>
            <person name="Curtis B.A."/>
            <person name="Zahonova K."/>
            <person name="Pipaliya S."/>
            <person name="Dacks J."/>
            <person name="Roger A.J."/>
        </authorList>
    </citation>
    <scope>NUCLEOTIDE SEQUENCE</scope>
    <source>
        <strain evidence="3">Busselton2</strain>
    </source>
</reference>
<dbReference type="InterPro" id="IPR004331">
    <property type="entry name" value="SPX_dom"/>
</dbReference>
<feature type="region of interest" description="Disordered" evidence="1">
    <location>
        <begin position="226"/>
        <end position="265"/>
    </location>
</feature>
<accession>A0AAV7YXT2</accession>
<proteinExistence type="predicted"/>
<organism evidence="3 4">
    <name type="scientific">Anaeramoeba flamelloides</name>
    <dbReference type="NCBI Taxonomy" id="1746091"/>
    <lineage>
        <taxon>Eukaryota</taxon>
        <taxon>Metamonada</taxon>
        <taxon>Anaeramoebidae</taxon>
        <taxon>Anaeramoeba</taxon>
    </lineage>
</organism>
<feature type="compositionally biased region" description="Basic residues" evidence="1">
    <location>
        <begin position="245"/>
        <end position="265"/>
    </location>
</feature>
<dbReference type="Proteomes" id="UP001146793">
    <property type="component" value="Unassembled WGS sequence"/>
</dbReference>
<dbReference type="AlphaFoldDB" id="A0AAV7YXT2"/>
<feature type="domain" description="SPX" evidence="2">
    <location>
        <begin position="1"/>
        <end position="145"/>
    </location>
</feature>
<comment type="caution">
    <text evidence="3">The sequence shown here is derived from an EMBL/GenBank/DDBJ whole genome shotgun (WGS) entry which is preliminary data.</text>
</comment>
<protein>
    <submittedName>
        <fullName evidence="3">Xenotropic and polytropic retrovirus receptor</fullName>
    </submittedName>
</protein>
<keyword evidence="3" id="KW-0675">Receptor</keyword>
<evidence type="ECO:0000256" key="1">
    <source>
        <dbReference type="SAM" id="MobiDB-lite"/>
    </source>
</evidence>
<dbReference type="PANTHER" id="PTHR10783:SF46">
    <property type="entry name" value="PROTEIN ERD1 HOMOLOG 2"/>
    <property type="match status" value="1"/>
</dbReference>
<dbReference type="GO" id="GO:0005737">
    <property type="term" value="C:cytoplasm"/>
    <property type="evidence" value="ECO:0007669"/>
    <property type="project" value="TreeGrafter"/>
</dbReference>